<dbReference type="Proteomes" id="UP000266841">
    <property type="component" value="Unassembled WGS sequence"/>
</dbReference>
<name>K0S9W2_THAOC</name>
<organism evidence="2 3">
    <name type="scientific">Thalassiosira oceanica</name>
    <name type="common">Marine diatom</name>
    <dbReference type="NCBI Taxonomy" id="159749"/>
    <lineage>
        <taxon>Eukaryota</taxon>
        <taxon>Sar</taxon>
        <taxon>Stramenopiles</taxon>
        <taxon>Ochrophyta</taxon>
        <taxon>Bacillariophyta</taxon>
        <taxon>Coscinodiscophyceae</taxon>
        <taxon>Thalassiosirophycidae</taxon>
        <taxon>Thalassiosirales</taxon>
        <taxon>Thalassiosiraceae</taxon>
        <taxon>Thalassiosira</taxon>
    </lineage>
</organism>
<evidence type="ECO:0000313" key="3">
    <source>
        <dbReference type="Proteomes" id="UP000266841"/>
    </source>
</evidence>
<dbReference type="EMBL" id="AGNL01033779">
    <property type="protein sequence ID" value="EJK55557.1"/>
    <property type="molecule type" value="Genomic_DNA"/>
</dbReference>
<keyword evidence="3" id="KW-1185">Reference proteome</keyword>
<proteinExistence type="predicted"/>
<gene>
    <name evidence="2" type="ORF">THAOC_24703</name>
</gene>
<sequence>MSAANASSGDDDRKLPAQGKTFTHKRKPPPGSEYSKLASDAEARVQMSRERATALNNYLNSMSGAITRHADGAASRGMSVDPRQRAASRGNDGTPGGTLGRRRNAPATPVGTAGVPVKRTKKQLRQMVKKGTPK</sequence>
<feature type="region of interest" description="Disordered" evidence="1">
    <location>
        <begin position="1"/>
        <end position="49"/>
    </location>
</feature>
<reference evidence="2 3" key="1">
    <citation type="journal article" date="2012" name="Genome Biol.">
        <title>Genome and low-iron response of an oceanic diatom adapted to chronic iron limitation.</title>
        <authorList>
            <person name="Lommer M."/>
            <person name="Specht M."/>
            <person name="Roy A.S."/>
            <person name="Kraemer L."/>
            <person name="Andreson R."/>
            <person name="Gutowska M.A."/>
            <person name="Wolf J."/>
            <person name="Bergner S.V."/>
            <person name="Schilhabel M.B."/>
            <person name="Klostermeier U.C."/>
            <person name="Beiko R.G."/>
            <person name="Rosenstiel P."/>
            <person name="Hippler M."/>
            <person name="Laroche J."/>
        </authorList>
    </citation>
    <scope>NUCLEOTIDE SEQUENCE [LARGE SCALE GENOMIC DNA]</scope>
    <source>
        <strain evidence="2 3">CCMP1005</strain>
    </source>
</reference>
<feature type="non-terminal residue" evidence="2">
    <location>
        <position position="134"/>
    </location>
</feature>
<accession>K0S9W2</accession>
<evidence type="ECO:0000313" key="2">
    <source>
        <dbReference type="EMBL" id="EJK55557.1"/>
    </source>
</evidence>
<protein>
    <submittedName>
        <fullName evidence="2">Uncharacterized protein</fullName>
    </submittedName>
</protein>
<dbReference type="AlphaFoldDB" id="K0S9W2"/>
<feature type="region of interest" description="Disordered" evidence="1">
    <location>
        <begin position="69"/>
        <end position="134"/>
    </location>
</feature>
<feature type="compositionally biased region" description="Basic residues" evidence="1">
    <location>
        <begin position="118"/>
        <end position="134"/>
    </location>
</feature>
<feature type="compositionally biased region" description="Basic and acidic residues" evidence="1">
    <location>
        <begin position="39"/>
        <end position="49"/>
    </location>
</feature>
<comment type="caution">
    <text evidence="2">The sequence shown here is derived from an EMBL/GenBank/DDBJ whole genome shotgun (WGS) entry which is preliminary data.</text>
</comment>
<evidence type="ECO:0000256" key="1">
    <source>
        <dbReference type="SAM" id="MobiDB-lite"/>
    </source>
</evidence>